<keyword evidence="2" id="KW-1185">Reference proteome</keyword>
<dbReference type="RefSeq" id="WP_234862941.1">
    <property type="nucleotide sequence ID" value="NZ_JAKEVZ010000021.1"/>
</dbReference>
<evidence type="ECO:0000313" key="2">
    <source>
        <dbReference type="Proteomes" id="UP001201449"/>
    </source>
</evidence>
<reference evidence="1 2" key="1">
    <citation type="submission" date="2022-01" db="EMBL/GenBank/DDBJ databases">
        <title>Mariniradius saccharolyticus sp. nov., isolated from sediment of a river.</title>
        <authorList>
            <person name="Liu H."/>
        </authorList>
    </citation>
    <scope>NUCLEOTIDE SEQUENCE [LARGE SCALE GENOMIC DNA]</scope>
    <source>
        <strain evidence="1 2">RY-2</strain>
    </source>
</reference>
<organism evidence="1 2">
    <name type="scientific">Mariniradius sediminis</name>
    <dbReference type="NCBI Taxonomy" id="2909237"/>
    <lineage>
        <taxon>Bacteria</taxon>
        <taxon>Pseudomonadati</taxon>
        <taxon>Bacteroidota</taxon>
        <taxon>Cytophagia</taxon>
        <taxon>Cytophagales</taxon>
        <taxon>Cyclobacteriaceae</taxon>
        <taxon>Mariniradius</taxon>
    </lineage>
</organism>
<gene>
    <name evidence="1" type="ORF">L0U89_18835</name>
</gene>
<accession>A0ABS9BYS4</accession>
<name>A0ABS9BYS4_9BACT</name>
<dbReference type="EMBL" id="JAKEVZ010000021">
    <property type="protein sequence ID" value="MCF1753123.1"/>
    <property type="molecule type" value="Genomic_DNA"/>
</dbReference>
<evidence type="ECO:0000313" key="1">
    <source>
        <dbReference type="EMBL" id="MCF1753123.1"/>
    </source>
</evidence>
<protein>
    <submittedName>
        <fullName evidence="1">Thiamine pyrophosphokinase</fullName>
    </submittedName>
</protein>
<proteinExistence type="predicted"/>
<sequence>MSSHHFVKENQEPALLILETEDLSFETVAPLLEWVPTVLVSQTEVWTVISWGIKIDVILADLDFQRANFHLLEEQYPVKFLGVQQGKYFQEGLQYLVATKHYAVNIIGLAPWEFEVFPSKELGLDIVLWKNGIRYFPIAGGRFRKWFPKGEIRVYASEESLFSFGFGGKLSTLQVVGEVVFPTQEGSLEILAPCPFWIGEKI</sequence>
<dbReference type="Proteomes" id="UP001201449">
    <property type="component" value="Unassembled WGS sequence"/>
</dbReference>
<comment type="caution">
    <text evidence="1">The sequence shown here is derived from an EMBL/GenBank/DDBJ whole genome shotgun (WGS) entry which is preliminary data.</text>
</comment>